<dbReference type="HOGENOM" id="CLU_2316107_0_0_9"/>
<sequence length="99" mass="11663">MVVWNDKEVFGDGKIFDFIMILQLLFYLSPLCRFYDFITNNGRETRNNSDICTFGALAFIDIVLLDRAKSIFNIDHINICFDMFIRFFLMSITKIELIS</sequence>
<dbReference type="RefSeq" id="WP_035400693.1">
    <property type="nucleotide sequence ID" value="NZ_KI270975.1"/>
</dbReference>
<organism evidence="2 3">
    <name type="scientific">Faecalitalea cylindroides ATCC 27803</name>
    <dbReference type="NCBI Taxonomy" id="649755"/>
    <lineage>
        <taxon>Bacteria</taxon>
        <taxon>Bacillati</taxon>
        <taxon>Bacillota</taxon>
        <taxon>Erysipelotrichia</taxon>
        <taxon>Erysipelotrichales</taxon>
        <taxon>Erysipelotrichaceae</taxon>
        <taxon>Faecalitalea</taxon>
    </lineage>
</organism>
<protein>
    <submittedName>
        <fullName evidence="2">Uncharacterized protein</fullName>
    </submittedName>
</protein>
<gene>
    <name evidence="2" type="ORF">HMPREF0367_00350</name>
</gene>
<reference evidence="2 3" key="1">
    <citation type="submission" date="2013-06" db="EMBL/GenBank/DDBJ databases">
        <authorList>
            <person name="Weinstock G."/>
            <person name="Sodergren E."/>
            <person name="Lobos E.A."/>
            <person name="Fulton L."/>
            <person name="Fulton R."/>
            <person name="Courtney L."/>
            <person name="Fronick C."/>
            <person name="O'Laughlin M."/>
            <person name="Godfrey J."/>
            <person name="Wilson R.M."/>
            <person name="Miner T."/>
            <person name="Farmer C."/>
            <person name="Delehaunty K."/>
            <person name="Cordes M."/>
            <person name="Minx P."/>
            <person name="Tomlinson C."/>
            <person name="Chen J."/>
            <person name="Wollam A."/>
            <person name="Pepin K.H."/>
            <person name="Bhonagiri V."/>
            <person name="Zhang X."/>
            <person name="Warren W."/>
            <person name="Mitreva M."/>
            <person name="Mardis E.R."/>
            <person name="Wilson R.K."/>
        </authorList>
    </citation>
    <scope>NUCLEOTIDE SEQUENCE [LARGE SCALE GENOMIC DNA]</scope>
    <source>
        <strain evidence="2 3">ATCC 27803</strain>
    </source>
</reference>
<dbReference type="AlphaFoldDB" id="U2PRQ0"/>
<proteinExistence type="predicted"/>
<evidence type="ECO:0000313" key="2">
    <source>
        <dbReference type="EMBL" id="ERK46801.1"/>
    </source>
</evidence>
<keyword evidence="1" id="KW-0472">Membrane</keyword>
<dbReference type="Proteomes" id="UP000016658">
    <property type="component" value="Unassembled WGS sequence"/>
</dbReference>
<feature type="transmembrane region" description="Helical" evidence="1">
    <location>
        <begin position="15"/>
        <end position="35"/>
    </location>
</feature>
<accession>U2PRQ0</accession>
<keyword evidence="1" id="KW-1133">Transmembrane helix</keyword>
<evidence type="ECO:0000313" key="3">
    <source>
        <dbReference type="Proteomes" id="UP000016658"/>
    </source>
</evidence>
<dbReference type="EMBL" id="AWVI01000018">
    <property type="protein sequence ID" value="ERK46801.1"/>
    <property type="molecule type" value="Genomic_DNA"/>
</dbReference>
<evidence type="ECO:0000256" key="1">
    <source>
        <dbReference type="SAM" id="Phobius"/>
    </source>
</evidence>
<comment type="caution">
    <text evidence="2">The sequence shown here is derived from an EMBL/GenBank/DDBJ whole genome shotgun (WGS) entry which is preliminary data.</text>
</comment>
<keyword evidence="1" id="KW-0812">Transmembrane</keyword>
<name>U2PRQ0_9FIRM</name>